<dbReference type="Gene3D" id="3.90.79.10">
    <property type="entry name" value="Nucleoside Triphosphate Pyrophosphohydrolase"/>
    <property type="match status" value="1"/>
</dbReference>
<evidence type="ECO:0000313" key="4">
    <source>
        <dbReference type="EMBL" id="RRJ87632.1"/>
    </source>
</evidence>
<dbReference type="PROSITE" id="PS51462">
    <property type="entry name" value="NUDIX"/>
    <property type="match status" value="1"/>
</dbReference>
<name>A0A3P3VXV4_9MICO</name>
<dbReference type="InterPro" id="IPR000086">
    <property type="entry name" value="NUDIX_hydrolase_dom"/>
</dbReference>
<dbReference type="PANTHER" id="PTHR43046">
    <property type="entry name" value="GDP-MANNOSE MANNOSYL HYDROLASE"/>
    <property type="match status" value="1"/>
</dbReference>
<evidence type="ECO:0000256" key="1">
    <source>
        <dbReference type="ARBA" id="ARBA00001946"/>
    </source>
</evidence>
<dbReference type="OrthoDB" id="3404294at2"/>
<dbReference type="SUPFAM" id="SSF55811">
    <property type="entry name" value="Nudix"/>
    <property type="match status" value="1"/>
</dbReference>
<sequence length="319" mass="34047">MPVFAEYLEGSEAARSPEVPAHLYEEDADPGDNWAYGPDGSRMWGRFGAAGLLALDRNRGVLLQHRAAWSHFGGTWGIPGGALNRGEDAHTAAMREAFEEAAVPPDALDPLFSRVVDLGFWRYTTLVAETTRTIEARITDEESAGLAWVAPSELERLKLHPGFGSSWPVLRTQLGPRPLLVVDVANVMGAKPDGWWRDRAGAAARLIRDLARVATTGVDAALFDMDAAVVWPRVVFVVEGQAVTDAVLTESRHPRVSVVAASGAGDDRILEAVSEAASAAPELPILLASSDRELRARAAEFGANAIGGAAALQLAPDDE</sequence>
<proteinExistence type="predicted"/>
<protein>
    <submittedName>
        <fullName evidence="4">NUDIX hydrolase</fullName>
    </submittedName>
</protein>
<evidence type="ECO:0000313" key="5">
    <source>
        <dbReference type="Proteomes" id="UP000274391"/>
    </source>
</evidence>
<evidence type="ECO:0000256" key="2">
    <source>
        <dbReference type="ARBA" id="ARBA00022801"/>
    </source>
</evidence>
<comment type="caution">
    <text evidence="4">The sequence shown here is derived from an EMBL/GenBank/DDBJ whole genome shotgun (WGS) entry which is preliminary data.</text>
</comment>
<dbReference type="GO" id="GO:0016787">
    <property type="term" value="F:hydrolase activity"/>
    <property type="evidence" value="ECO:0007669"/>
    <property type="project" value="UniProtKB-KW"/>
</dbReference>
<gene>
    <name evidence="4" type="ORF">EG850_04280</name>
</gene>
<accession>A0A3P3VXV4</accession>
<feature type="domain" description="Nudix hydrolase" evidence="3">
    <location>
        <begin position="45"/>
        <end position="170"/>
    </location>
</feature>
<keyword evidence="2 4" id="KW-0378">Hydrolase</keyword>
<keyword evidence="5" id="KW-1185">Reference proteome</keyword>
<dbReference type="Pfam" id="PF00293">
    <property type="entry name" value="NUDIX"/>
    <property type="match status" value="1"/>
</dbReference>
<dbReference type="AlphaFoldDB" id="A0A3P3VXV4"/>
<comment type="cofactor">
    <cofactor evidence="1">
        <name>Mg(2+)</name>
        <dbReference type="ChEBI" id="CHEBI:18420"/>
    </cofactor>
</comment>
<dbReference type="PANTHER" id="PTHR43046:SF2">
    <property type="entry name" value="8-OXO-DGTP DIPHOSPHATASE-RELATED"/>
    <property type="match status" value="1"/>
</dbReference>
<dbReference type="EMBL" id="RQVS01000004">
    <property type="protein sequence ID" value="RRJ87632.1"/>
    <property type="molecule type" value="Genomic_DNA"/>
</dbReference>
<evidence type="ECO:0000259" key="3">
    <source>
        <dbReference type="PROSITE" id="PS51462"/>
    </source>
</evidence>
<organism evidence="4 5">
    <name type="scientific">Gulosibacter macacae</name>
    <dbReference type="NCBI Taxonomy" id="2488791"/>
    <lineage>
        <taxon>Bacteria</taxon>
        <taxon>Bacillati</taxon>
        <taxon>Actinomycetota</taxon>
        <taxon>Actinomycetes</taxon>
        <taxon>Micrococcales</taxon>
        <taxon>Microbacteriaceae</taxon>
        <taxon>Gulosibacter</taxon>
    </lineage>
</organism>
<dbReference type="Proteomes" id="UP000274391">
    <property type="component" value="Unassembled WGS sequence"/>
</dbReference>
<reference evidence="4 5" key="1">
    <citation type="submission" date="2018-11" db="EMBL/GenBank/DDBJ databases">
        <title>YIM 102482-1 draft genome.</title>
        <authorList>
            <person name="Li G."/>
            <person name="Jiang Y."/>
        </authorList>
    </citation>
    <scope>NUCLEOTIDE SEQUENCE [LARGE SCALE GENOMIC DNA]</scope>
    <source>
        <strain evidence="4 5">YIM 102482-1</strain>
    </source>
</reference>
<dbReference type="InterPro" id="IPR015797">
    <property type="entry name" value="NUDIX_hydrolase-like_dom_sf"/>
</dbReference>